<proteinExistence type="predicted"/>
<keyword evidence="3" id="KW-0812">Transmembrane</keyword>
<dbReference type="InterPro" id="IPR002591">
    <property type="entry name" value="Phosphodiest/P_Trfase"/>
</dbReference>
<comment type="caution">
    <text evidence="5">The sequence shown here is derived from an EMBL/GenBank/DDBJ whole genome shotgun (WGS) entry which is preliminary data.</text>
</comment>
<feature type="transmembrane region" description="Helical" evidence="3">
    <location>
        <begin position="12"/>
        <end position="31"/>
    </location>
</feature>
<protein>
    <submittedName>
        <fullName evidence="5">Ectonucleotide like protein</fullName>
    </submittedName>
</protein>
<evidence type="ECO:0000256" key="2">
    <source>
        <dbReference type="ARBA" id="ARBA00023180"/>
    </source>
</evidence>
<keyword evidence="6" id="KW-1185">Reference proteome</keyword>
<dbReference type="Gene3D" id="3.40.570.10">
    <property type="entry name" value="Extracellular Endonuclease, subunit A"/>
    <property type="match status" value="1"/>
</dbReference>
<gene>
    <name evidence="5" type="ORF">HNY73_021275</name>
</gene>
<dbReference type="GO" id="GO:0031674">
    <property type="term" value="C:I band"/>
    <property type="evidence" value="ECO:0007669"/>
    <property type="project" value="TreeGrafter"/>
</dbReference>
<dbReference type="InterPro" id="IPR017850">
    <property type="entry name" value="Alkaline_phosphatase_core_sf"/>
</dbReference>
<dbReference type="GO" id="GO:0055120">
    <property type="term" value="C:striated muscle dense body"/>
    <property type="evidence" value="ECO:0007669"/>
    <property type="project" value="TreeGrafter"/>
</dbReference>
<dbReference type="CDD" id="cd16018">
    <property type="entry name" value="Enpp"/>
    <property type="match status" value="1"/>
</dbReference>
<keyword evidence="1" id="KW-0378">Hydrolase</keyword>
<keyword evidence="3" id="KW-1133">Transmembrane helix</keyword>
<dbReference type="SUPFAM" id="SSF54060">
    <property type="entry name" value="His-Me finger endonucleases"/>
    <property type="match status" value="1"/>
</dbReference>
<dbReference type="SUPFAM" id="SSF53649">
    <property type="entry name" value="Alkaline phosphatase-like"/>
    <property type="match status" value="1"/>
</dbReference>
<dbReference type="GO" id="GO:0016529">
    <property type="term" value="C:sarcoplasmic reticulum"/>
    <property type="evidence" value="ECO:0007669"/>
    <property type="project" value="TreeGrafter"/>
</dbReference>
<dbReference type="GO" id="GO:0003676">
    <property type="term" value="F:nucleic acid binding"/>
    <property type="evidence" value="ECO:0007669"/>
    <property type="project" value="InterPro"/>
</dbReference>
<dbReference type="GO" id="GO:0016787">
    <property type="term" value="F:hydrolase activity"/>
    <property type="evidence" value="ECO:0007669"/>
    <property type="project" value="UniProtKB-KW"/>
</dbReference>
<dbReference type="SMART" id="SM00477">
    <property type="entry name" value="NUC"/>
    <property type="match status" value="1"/>
</dbReference>
<evidence type="ECO:0000259" key="4">
    <source>
        <dbReference type="SMART" id="SM00477"/>
    </source>
</evidence>
<dbReference type="GO" id="GO:0046872">
    <property type="term" value="F:metal ion binding"/>
    <property type="evidence" value="ECO:0007669"/>
    <property type="project" value="InterPro"/>
</dbReference>
<keyword evidence="2" id="KW-0325">Glycoprotein</keyword>
<dbReference type="InterPro" id="IPR044929">
    <property type="entry name" value="DNA/RNA_non-sp_Endonuclease_sf"/>
</dbReference>
<dbReference type="InterPro" id="IPR020821">
    <property type="entry name" value="ENPP1-3/EXOG-like_nuc-like"/>
</dbReference>
<dbReference type="Gene3D" id="3.30.1360.180">
    <property type="match status" value="1"/>
</dbReference>
<organism evidence="5 6">
    <name type="scientific">Argiope bruennichi</name>
    <name type="common">Wasp spider</name>
    <name type="synonym">Aranea bruennichi</name>
    <dbReference type="NCBI Taxonomy" id="94029"/>
    <lineage>
        <taxon>Eukaryota</taxon>
        <taxon>Metazoa</taxon>
        <taxon>Ecdysozoa</taxon>
        <taxon>Arthropoda</taxon>
        <taxon>Chelicerata</taxon>
        <taxon>Arachnida</taxon>
        <taxon>Araneae</taxon>
        <taxon>Araneomorphae</taxon>
        <taxon>Entelegynae</taxon>
        <taxon>Araneoidea</taxon>
        <taxon>Araneidae</taxon>
        <taxon>Argiope</taxon>
    </lineage>
</organism>
<feature type="domain" description="ENPP1-3/EXOG-like endonuclease/phosphodiesterase" evidence="4">
    <location>
        <begin position="518"/>
        <end position="739"/>
    </location>
</feature>
<evidence type="ECO:0000313" key="6">
    <source>
        <dbReference type="Proteomes" id="UP000807504"/>
    </source>
</evidence>
<evidence type="ECO:0000313" key="5">
    <source>
        <dbReference type="EMBL" id="KAF8768457.1"/>
    </source>
</evidence>
<evidence type="ECO:0000256" key="1">
    <source>
        <dbReference type="ARBA" id="ARBA00022801"/>
    </source>
</evidence>
<dbReference type="Pfam" id="PF01663">
    <property type="entry name" value="Phosphodiest"/>
    <property type="match status" value="1"/>
</dbReference>
<dbReference type="PANTHER" id="PTHR10151:SF114">
    <property type="entry name" value="ECTONUCLEOTIDE PYROPHOSPHATASE_PHOSPHODIESTERASE C27A7.3"/>
    <property type="match status" value="1"/>
</dbReference>
<dbReference type="Gene3D" id="3.40.720.10">
    <property type="entry name" value="Alkaline Phosphatase, subunit A"/>
    <property type="match status" value="1"/>
</dbReference>
<dbReference type="EMBL" id="JABXBU010002230">
    <property type="protein sequence ID" value="KAF8768457.1"/>
    <property type="molecule type" value="Genomic_DNA"/>
</dbReference>
<name>A0A8T0EAQ4_ARGBR</name>
<reference evidence="5" key="1">
    <citation type="journal article" date="2020" name="bioRxiv">
        <title>Chromosome-level reference genome of the European wasp spider Argiope bruennichi: a resource for studies on range expansion and evolutionary adaptation.</title>
        <authorList>
            <person name="Sheffer M.M."/>
            <person name="Hoppe A."/>
            <person name="Krehenwinkel H."/>
            <person name="Uhl G."/>
            <person name="Kuss A.W."/>
            <person name="Jensen L."/>
            <person name="Jensen C."/>
            <person name="Gillespie R.G."/>
            <person name="Hoff K.J."/>
            <person name="Prost S."/>
        </authorList>
    </citation>
    <scope>NUCLEOTIDE SEQUENCE</scope>
</reference>
<reference evidence="5" key="2">
    <citation type="submission" date="2020-06" db="EMBL/GenBank/DDBJ databases">
        <authorList>
            <person name="Sheffer M."/>
        </authorList>
    </citation>
    <scope>NUCLEOTIDE SEQUENCE</scope>
</reference>
<dbReference type="InterPro" id="IPR001604">
    <property type="entry name" value="Endo_G_ENPP1-like_dom"/>
</dbReference>
<sequence length="757" mass="85187">MGSGTYDTYFHYCTDGITILIAVALTIAILLTSSKGNPLDVGITPELLPLQWSNNCPKSASSCPPSFEGIPPLLLVSVDGFRADYLDRGLTPTIEKLSLCGVRTPYMQPVFPTKTFPNHFSQVTGLYPAWHGIVDNFMNDTETRKIFKLGKSSILEPFWWEAEPIWVSAVKQGKKAATYFWPGSDVKINGTRPTYYKNYSSSVPFEERVDQVHRWLDYPPSDRPSVITLYFNEPDSSAHSHGVYSKEVDEALVKVDRAIERLFAGLQMRNLTDCINVFITSDHGMTDISCSRSINIGKFVDVSTVRNTEGPMGRLQVLEEANTSLEAVLQELRCRDEHMRVYFREQLPVRAHYSNHRRIEPIFIDVDSGWNLLRREPKVGEWKCSGGMHGYDNLWPDMRAFFTAIGPSLKRNFSAEPFINTELYELMCELIDIVPNPNNGTKGGLHHLLKAPGQPLEEEETLRIPTRGFAMHDPSAAECPCNPVPNTQLNTSTPLGLHLPFGVPDSTTENDHLLLLQNSDYVLAYNTLQRMAAWVAFTLPSQANFSDSNNICWAGDPRVPTDKTAKCTDYDSLFFKEKSILQGSLYPIGFSGALTQAESMFVTNSIPKSVNHTVLEAKMIDILSRWSVEEGPVHVLTGPAFDLLATGIKPSPHDFENANRGPLLIPTHMFLVITWCLDKKADLQDCDPHRLRANAFLLPNWPFSVNCEIPEKIIKENEARVVDVEKLTGFSLYKALHVYEVVRLRTSLPNDYWKTFA</sequence>
<accession>A0A8T0EAQ4</accession>
<dbReference type="PANTHER" id="PTHR10151">
    <property type="entry name" value="ECTONUCLEOTIDE PYROPHOSPHATASE/PHOSPHODIESTERASE"/>
    <property type="match status" value="1"/>
</dbReference>
<dbReference type="Pfam" id="PF01223">
    <property type="entry name" value="Endonuclease_NS"/>
    <property type="match status" value="1"/>
</dbReference>
<dbReference type="AlphaFoldDB" id="A0A8T0EAQ4"/>
<evidence type="ECO:0000256" key="3">
    <source>
        <dbReference type="SAM" id="Phobius"/>
    </source>
</evidence>
<dbReference type="Proteomes" id="UP000807504">
    <property type="component" value="Unassembled WGS sequence"/>
</dbReference>
<keyword evidence="3" id="KW-0472">Membrane</keyword>
<dbReference type="InterPro" id="IPR044925">
    <property type="entry name" value="His-Me_finger_sf"/>
</dbReference>